<evidence type="ECO:0000256" key="2">
    <source>
        <dbReference type="ARBA" id="ARBA00022448"/>
    </source>
</evidence>
<dbReference type="PANTHER" id="PTHR42788:SF13">
    <property type="entry name" value="ALIPHATIC SULFONATES IMPORT ATP-BINDING PROTEIN SSUB"/>
    <property type="match status" value="1"/>
</dbReference>
<dbReference type="InterPro" id="IPR003439">
    <property type="entry name" value="ABC_transporter-like_ATP-bd"/>
</dbReference>
<dbReference type="AlphaFoldDB" id="A0A9W6JSK5"/>
<comment type="similarity">
    <text evidence="1">Belongs to the ABC transporter superfamily.</text>
</comment>
<evidence type="ECO:0000259" key="6">
    <source>
        <dbReference type="PROSITE" id="PS50893"/>
    </source>
</evidence>
<dbReference type="PANTHER" id="PTHR42788">
    <property type="entry name" value="TAURINE IMPORT ATP-BINDING PROTEIN-RELATED"/>
    <property type="match status" value="1"/>
</dbReference>
<keyword evidence="3" id="KW-0547">Nucleotide-binding</keyword>
<organism evidence="7 8">
    <name type="scientific">Methylopila turkensis</name>
    <dbReference type="NCBI Taxonomy" id="1437816"/>
    <lineage>
        <taxon>Bacteria</taxon>
        <taxon>Pseudomonadati</taxon>
        <taxon>Pseudomonadota</taxon>
        <taxon>Alphaproteobacteria</taxon>
        <taxon>Hyphomicrobiales</taxon>
        <taxon>Methylopilaceae</taxon>
        <taxon>Methylopila</taxon>
    </lineage>
</organism>
<comment type="caution">
    <text evidence="7">The sequence shown here is derived from an EMBL/GenBank/DDBJ whole genome shotgun (WGS) entry which is preliminary data.</text>
</comment>
<name>A0A9W6JSK5_9HYPH</name>
<dbReference type="InterPro" id="IPR050166">
    <property type="entry name" value="ABC_transporter_ATP-bind"/>
</dbReference>
<dbReference type="InterPro" id="IPR017871">
    <property type="entry name" value="ABC_transporter-like_CS"/>
</dbReference>
<dbReference type="Gene3D" id="3.40.50.300">
    <property type="entry name" value="P-loop containing nucleotide triphosphate hydrolases"/>
    <property type="match status" value="1"/>
</dbReference>
<evidence type="ECO:0000313" key="7">
    <source>
        <dbReference type="EMBL" id="GLK81678.1"/>
    </source>
</evidence>
<dbReference type="GO" id="GO:0005524">
    <property type="term" value="F:ATP binding"/>
    <property type="evidence" value="ECO:0007669"/>
    <property type="project" value="UniProtKB-KW"/>
</dbReference>
<reference evidence="7" key="1">
    <citation type="journal article" date="2014" name="Int. J. Syst. Evol. Microbiol.">
        <title>Complete genome sequence of Corynebacterium casei LMG S-19264T (=DSM 44701T), isolated from a smear-ripened cheese.</title>
        <authorList>
            <consortium name="US DOE Joint Genome Institute (JGI-PGF)"/>
            <person name="Walter F."/>
            <person name="Albersmeier A."/>
            <person name="Kalinowski J."/>
            <person name="Ruckert C."/>
        </authorList>
    </citation>
    <scope>NUCLEOTIDE SEQUENCE</scope>
    <source>
        <strain evidence="7">VKM B-2748</strain>
    </source>
</reference>
<dbReference type="InterPro" id="IPR027417">
    <property type="entry name" value="P-loop_NTPase"/>
</dbReference>
<keyword evidence="4 7" id="KW-0067">ATP-binding</keyword>
<dbReference type="PROSITE" id="PS50893">
    <property type="entry name" value="ABC_TRANSPORTER_2"/>
    <property type="match status" value="1"/>
</dbReference>
<evidence type="ECO:0000256" key="1">
    <source>
        <dbReference type="ARBA" id="ARBA00005417"/>
    </source>
</evidence>
<protein>
    <submittedName>
        <fullName evidence="7">ABC transporter ATP-binding protein</fullName>
    </submittedName>
</protein>
<gene>
    <name evidence="7" type="ORF">GCM10008174_34190</name>
</gene>
<keyword evidence="8" id="KW-1185">Reference proteome</keyword>
<evidence type="ECO:0000256" key="4">
    <source>
        <dbReference type="ARBA" id="ARBA00022840"/>
    </source>
</evidence>
<feature type="region of interest" description="Disordered" evidence="5">
    <location>
        <begin position="1"/>
        <end position="27"/>
    </location>
</feature>
<feature type="domain" description="ABC transporter" evidence="6">
    <location>
        <begin position="32"/>
        <end position="259"/>
    </location>
</feature>
<dbReference type="GO" id="GO:0016887">
    <property type="term" value="F:ATP hydrolysis activity"/>
    <property type="evidence" value="ECO:0007669"/>
    <property type="project" value="InterPro"/>
</dbReference>
<dbReference type="SUPFAM" id="SSF52540">
    <property type="entry name" value="P-loop containing nucleoside triphosphate hydrolases"/>
    <property type="match status" value="1"/>
</dbReference>
<dbReference type="RefSeq" id="WP_271202157.1">
    <property type="nucleotide sequence ID" value="NZ_BSFL01000005.1"/>
</dbReference>
<dbReference type="Pfam" id="PF00005">
    <property type="entry name" value="ABC_tran"/>
    <property type="match status" value="1"/>
</dbReference>
<dbReference type="CDD" id="cd03293">
    <property type="entry name" value="ABC_NrtD_SsuB_transporters"/>
    <property type="match status" value="1"/>
</dbReference>
<proteinExistence type="inferred from homology"/>
<dbReference type="SMART" id="SM00382">
    <property type="entry name" value="AAA"/>
    <property type="match status" value="1"/>
</dbReference>
<evidence type="ECO:0000256" key="5">
    <source>
        <dbReference type="SAM" id="MobiDB-lite"/>
    </source>
</evidence>
<accession>A0A9W6JSK5</accession>
<dbReference type="PROSITE" id="PS00211">
    <property type="entry name" value="ABC_TRANSPORTER_1"/>
    <property type="match status" value="1"/>
</dbReference>
<sequence>MTAAARPSKPAVVGEAAPPSPKAGAERAPPVLKFEQVGFSYDGRAIMRDVSFSVGPGEILALLGPSGCGKTTILNMVAGFLRPTEGVAVVDGREIVGPGPDRGVVFQAAALFDWMTVAENIAFSLRCAGAGKARRREVAEEMAALVGLSGFEDAFPYQLSGGMRQRVGLARVLAAGPKVMLMDEPFSALDVQTRETLQEEVLRIRDRTGCTILFVTHSIDEAAFLGDRIFLLNDLQSGAYDVYDVALPAPRPNPENRLHPSFLRLRETIYRRMRH</sequence>
<dbReference type="Proteomes" id="UP001143309">
    <property type="component" value="Unassembled WGS sequence"/>
</dbReference>
<dbReference type="InterPro" id="IPR003593">
    <property type="entry name" value="AAA+_ATPase"/>
</dbReference>
<dbReference type="EMBL" id="BSFL01000005">
    <property type="protein sequence ID" value="GLK81678.1"/>
    <property type="molecule type" value="Genomic_DNA"/>
</dbReference>
<evidence type="ECO:0000256" key="3">
    <source>
        <dbReference type="ARBA" id="ARBA00022741"/>
    </source>
</evidence>
<reference evidence="7" key="2">
    <citation type="submission" date="2023-01" db="EMBL/GenBank/DDBJ databases">
        <authorList>
            <person name="Sun Q."/>
            <person name="Evtushenko L."/>
        </authorList>
    </citation>
    <scope>NUCLEOTIDE SEQUENCE</scope>
    <source>
        <strain evidence="7">VKM B-2748</strain>
    </source>
</reference>
<evidence type="ECO:0000313" key="8">
    <source>
        <dbReference type="Proteomes" id="UP001143309"/>
    </source>
</evidence>
<keyword evidence="2" id="KW-0813">Transport</keyword>